<dbReference type="Gene3D" id="3.40.50.720">
    <property type="entry name" value="NAD(P)-binding Rossmann-like Domain"/>
    <property type="match status" value="1"/>
</dbReference>
<dbReference type="InterPro" id="IPR032095">
    <property type="entry name" value="Sacchrp_dh-like_C"/>
</dbReference>
<dbReference type="GO" id="GO:0050303">
    <property type="term" value="F:lysine 6-dehydrogenase activity"/>
    <property type="evidence" value="ECO:0007669"/>
    <property type="project" value="UniProtKB-EC"/>
</dbReference>
<keyword evidence="1 4" id="KW-0560">Oxidoreductase</keyword>
<dbReference type="PANTHER" id="PTHR11133:SF22">
    <property type="entry name" value="ALPHA-AMINOADIPIC SEMIALDEHYDE SYNTHASE, MITOCHONDRIAL"/>
    <property type="match status" value="1"/>
</dbReference>
<comment type="caution">
    <text evidence="4">The sequence shown here is derived from an EMBL/GenBank/DDBJ whole genome shotgun (WGS) entry which is preliminary data.</text>
</comment>
<dbReference type="Gene3D" id="3.30.360.10">
    <property type="entry name" value="Dihydrodipicolinate Reductase, domain 2"/>
    <property type="match status" value="1"/>
</dbReference>
<dbReference type="EC" id="1.4.1.18" evidence="4"/>
<dbReference type="PANTHER" id="PTHR11133">
    <property type="entry name" value="SACCHAROPINE DEHYDROGENASE"/>
    <property type="match status" value="1"/>
</dbReference>
<feature type="domain" description="Saccharopine dehydrogenase-like C-terminal" evidence="3">
    <location>
        <begin position="129"/>
        <end position="372"/>
    </location>
</feature>
<proteinExistence type="predicted"/>
<reference evidence="4 5" key="1">
    <citation type="submission" date="2021-01" db="EMBL/GenBank/DDBJ databases">
        <title>Genomic Encyclopedia of Type Strains, Phase IV (KMG-IV): sequencing the most valuable type-strain genomes for metagenomic binning, comparative biology and taxonomic classification.</title>
        <authorList>
            <person name="Goeker M."/>
        </authorList>
    </citation>
    <scope>NUCLEOTIDE SEQUENCE [LARGE SCALE GENOMIC DNA]</scope>
    <source>
        <strain evidence="4 5">DSM 105453</strain>
    </source>
</reference>
<dbReference type="SUPFAM" id="SSF55347">
    <property type="entry name" value="Glyceraldehyde-3-phosphate dehydrogenase-like, C-terminal domain"/>
    <property type="match status" value="1"/>
</dbReference>
<dbReference type="InterPro" id="IPR036291">
    <property type="entry name" value="NAD(P)-bd_dom_sf"/>
</dbReference>
<dbReference type="InterPro" id="IPR005097">
    <property type="entry name" value="Sacchrp_dh_NADP-bd"/>
</dbReference>
<evidence type="ECO:0000259" key="3">
    <source>
        <dbReference type="Pfam" id="PF16653"/>
    </source>
</evidence>
<sequence length="385" mass="42870">MRAAVLGAGLMGKEAARDLVKGKHVEAVGLADIDLERAEEVCRQIHSPKIKAFRLDAGNSQELVRFLQHYDVVLNALFYSFNEKVAKAAIEAGTSVVDLGGHIGHITYRVLALHEEAKRANVTLVPDLGVAPGMINILSGYGASKLDSPQSIKLYVGGIPLRPEPPLEYHHVFSLEGLLDHYTDPSLIIRDGKKQEVPSLSEVEPIYFEKFGPLEAFHTSGGTSTLSKSYPELNTLEYKTIRYPGHRDKFQLLVDLHLTRNDYWVQIGKTNVKPRDVLLKVLNPITELGDRDDVVLLRVIVSGEKDFKNRTFAYEMAAYKDRRENVTAMARATANTISVVAQMIGTGVINKRGVFPPEQIVPGPLYIKEMADRQVLIKETEYERA</sequence>
<dbReference type="EMBL" id="JAFBFH010000002">
    <property type="protein sequence ID" value="MBM7713483.1"/>
    <property type="molecule type" value="Genomic_DNA"/>
</dbReference>
<dbReference type="SUPFAM" id="SSF51735">
    <property type="entry name" value="NAD(P)-binding Rossmann-fold domains"/>
    <property type="match status" value="1"/>
</dbReference>
<keyword evidence="5" id="KW-1185">Reference proteome</keyword>
<dbReference type="Proteomes" id="UP000823485">
    <property type="component" value="Unassembled WGS sequence"/>
</dbReference>
<feature type="domain" description="Saccharopine dehydrogenase NADP binding" evidence="2">
    <location>
        <begin position="5"/>
        <end position="125"/>
    </location>
</feature>
<gene>
    <name evidence="4" type="ORF">JOC94_000451</name>
</gene>
<evidence type="ECO:0000313" key="5">
    <source>
        <dbReference type="Proteomes" id="UP000823485"/>
    </source>
</evidence>
<dbReference type="Pfam" id="PF16653">
    <property type="entry name" value="Sacchrp_dh_C"/>
    <property type="match status" value="1"/>
</dbReference>
<dbReference type="Pfam" id="PF03435">
    <property type="entry name" value="Sacchrp_dh_NADP"/>
    <property type="match status" value="1"/>
</dbReference>
<organism evidence="4 5">
    <name type="scientific">Siminovitchia thermophila</name>
    <dbReference type="NCBI Taxonomy" id="1245522"/>
    <lineage>
        <taxon>Bacteria</taxon>
        <taxon>Bacillati</taxon>
        <taxon>Bacillota</taxon>
        <taxon>Bacilli</taxon>
        <taxon>Bacillales</taxon>
        <taxon>Bacillaceae</taxon>
        <taxon>Siminovitchia</taxon>
    </lineage>
</organism>
<name>A0ABS2R1H1_9BACI</name>
<evidence type="ECO:0000259" key="2">
    <source>
        <dbReference type="Pfam" id="PF03435"/>
    </source>
</evidence>
<accession>A0ABS2R1H1</accession>
<evidence type="ECO:0000256" key="1">
    <source>
        <dbReference type="ARBA" id="ARBA00023002"/>
    </source>
</evidence>
<dbReference type="InterPro" id="IPR051168">
    <property type="entry name" value="AASS"/>
</dbReference>
<evidence type="ECO:0000313" key="4">
    <source>
        <dbReference type="EMBL" id="MBM7713483.1"/>
    </source>
</evidence>
<protein>
    <submittedName>
        <fullName evidence="4">Lysine 6-dehydrogenase</fullName>
        <ecNumber evidence="4">1.4.1.18</ecNumber>
    </submittedName>
</protein>